<evidence type="ECO:0000313" key="3">
    <source>
        <dbReference type="Proteomes" id="UP000799770"/>
    </source>
</evidence>
<dbReference type="AlphaFoldDB" id="A0A6A5YRS7"/>
<dbReference type="Proteomes" id="UP000799770">
    <property type="component" value="Unassembled WGS sequence"/>
</dbReference>
<proteinExistence type="predicted"/>
<dbReference type="OrthoDB" id="3794851at2759"/>
<keyword evidence="1" id="KW-1133">Transmembrane helix</keyword>
<feature type="transmembrane region" description="Helical" evidence="1">
    <location>
        <begin position="60"/>
        <end position="85"/>
    </location>
</feature>
<gene>
    <name evidence="2" type="ORF">BDV96DRAFT_652401</name>
</gene>
<accession>A0A6A5YRS7</accession>
<keyword evidence="1" id="KW-0812">Transmembrane</keyword>
<evidence type="ECO:0000256" key="1">
    <source>
        <dbReference type="SAM" id="Phobius"/>
    </source>
</evidence>
<name>A0A6A5YRS7_9PLEO</name>
<evidence type="ECO:0000313" key="2">
    <source>
        <dbReference type="EMBL" id="KAF2108788.1"/>
    </source>
</evidence>
<dbReference type="EMBL" id="ML977345">
    <property type="protein sequence ID" value="KAF2108788.1"/>
    <property type="molecule type" value="Genomic_DNA"/>
</dbReference>
<reference evidence="2" key="1">
    <citation type="journal article" date="2020" name="Stud. Mycol.">
        <title>101 Dothideomycetes genomes: a test case for predicting lifestyles and emergence of pathogens.</title>
        <authorList>
            <person name="Haridas S."/>
            <person name="Albert R."/>
            <person name="Binder M."/>
            <person name="Bloem J."/>
            <person name="Labutti K."/>
            <person name="Salamov A."/>
            <person name="Andreopoulos B."/>
            <person name="Baker S."/>
            <person name="Barry K."/>
            <person name="Bills G."/>
            <person name="Bluhm B."/>
            <person name="Cannon C."/>
            <person name="Castanera R."/>
            <person name="Culley D."/>
            <person name="Daum C."/>
            <person name="Ezra D."/>
            <person name="Gonzalez J."/>
            <person name="Henrissat B."/>
            <person name="Kuo A."/>
            <person name="Liang C."/>
            <person name="Lipzen A."/>
            <person name="Lutzoni F."/>
            <person name="Magnuson J."/>
            <person name="Mondo S."/>
            <person name="Nolan M."/>
            <person name="Ohm R."/>
            <person name="Pangilinan J."/>
            <person name="Park H.-J."/>
            <person name="Ramirez L."/>
            <person name="Alfaro M."/>
            <person name="Sun H."/>
            <person name="Tritt A."/>
            <person name="Yoshinaga Y."/>
            <person name="Zwiers L.-H."/>
            <person name="Turgeon B."/>
            <person name="Goodwin S."/>
            <person name="Spatafora J."/>
            <person name="Crous P."/>
            <person name="Grigoriev I."/>
        </authorList>
    </citation>
    <scope>NUCLEOTIDE SEQUENCE</scope>
    <source>
        <strain evidence="2">CBS 627.86</strain>
    </source>
</reference>
<protein>
    <submittedName>
        <fullName evidence="2">Uncharacterized protein</fullName>
    </submittedName>
</protein>
<sequence length="169" mass="19657">MAPIPVPKHISRYLSHRYVARRIATSTLVATSAIDLQKWQDTIRYLVTRKESKEIKVGPLPLAVVIVLGFFSLFLLTLPFVVVYFCCVQPYRNKKALAKQEEVLEAQKEVVEMQVRHFVGDSGRRLWREAPMERQVKRQWKEAPRNFSRAHPASPKKLTKEIPRVEFAM</sequence>
<organism evidence="2 3">
    <name type="scientific">Lophiotrema nucula</name>
    <dbReference type="NCBI Taxonomy" id="690887"/>
    <lineage>
        <taxon>Eukaryota</taxon>
        <taxon>Fungi</taxon>
        <taxon>Dikarya</taxon>
        <taxon>Ascomycota</taxon>
        <taxon>Pezizomycotina</taxon>
        <taxon>Dothideomycetes</taxon>
        <taxon>Pleosporomycetidae</taxon>
        <taxon>Pleosporales</taxon>
        <taxon>Lophiotremataceae</taxon>
        <taxon>Lophiotrema</taxon>
    </lineage>
</organism>
<keyword evidence="1" id="KW-0472">Membrane</keyword>
<keyword evidence="3" id="KW-1185">Reference proteome</keyword>